<reference evidence="4 5" key="1">
    <citation type="journal article" date="2011" name="Proc. Natl. Acad. Sci. U.S.A.">
        <title>Evolutionary erosion of yeast sex chromosomes by mating-type switching accidents.</title>
        <authorList>
            <person name="Gordon J.L."/>
            <person name="Armisen D."/>
            <person name="Proux-Wera E."/>
            <person name="Oheigeartaigh S.S."/>
            <person name="Byrne K.P."/>
            <person name="Wolfe K.H."/>
        </authorList>
    </citation>
    <scope>NUCLEOTIDE SEQUENCE [LARGE SCALE GENOMIC DNA]</scope>
    <source>
        <strain evidence="5">ATCC 24235 / CBS 4417 / NBRC 1672 / NRRL Y-8282 / UCD 70-5</strain>
    </source>
</reference>
<dbReference type="Proteomes" id="UP000005666">
    <property type="component" value="Chromosome 6"/>
</dbReference>
<dbReference type="GO" id="GO:0052718">
    <property type="term" value="C:tRNA-specific adenosine-34 deaminase complex"/>
    <property type="evidence" value="ECO:0007669"/>
    <property type="project" value="EnsemblFungi"/>
</dbReference>
<comment type="similarity">
    <text evidence="2">Belongs to the cytidine and deoxycytidylate deaminase family. ADAT3 subfamily.</text>
</comment>
<evidence type="ECO:0000313" key="4">
    <source>
        <dbReference type="EMBL" id="CCE63557.1"/>
    </source>
</evidence>
<proteinExistence type="inferred from homology"/>
<evidence type="ECO:0000313" key="5">
    <source>
        <dbReference type="Proteomes" id="UP000005666"/>
    </source>
</evidence>
<dbReference type="PROSITE" id="PS51747">
    <property type="entry name" value="CYT_DCMP_DEAMINASES_2"/>
    <property type="match status" value="1"/>
</dbReference>
<keyword evidence="5" id="KW-1185">Reference proteome</keyword>
<dbReference type="SUPFAM" id="SSF53927">
    <property type="entry name" value="Cytidine deaminase-like"/>
    <property type="match status" value="1"/>
</dbReference>
<dbReference type="InterPro" id="IPR016193">
    <property type="entry name" value="Cytidine_deaminase-like"/>
</dbReference>
<dbReference type="Gene3D" id="3.40.140.10">
    <property type="entry name" value="Cytidine Deaminase, domain 2"/>
    <property type="match status" value="1"/>
</dbReference>
<dbReference type="STRING" id="1071381.G8BUX5"/>
<sequence length="356" mass="41208">MVKKEKNPIKIDYENCIVEGCLVQVKNNIQGNNPNLIKVWTIDINPKDSGSVIAFIRKYLQKNDPVTFTHVKRIQPFKEKNILKIILCSAQLHDENSRLLLENLLNGYNNHVNIENESIEVNDKINDNKNRRKPLPKAFQFNNLDCIYSIPLNLPPTKDIMIEWSKKFWPLNWCGNPNDQILNDMEFNINWIRSHLKNISKLASELGIQNTNKKSIPVVTSFVSPLDPTDIITTIDERENLNPLDHSIMCGIKRVSELERSRRIQNKQQDVNYLCLNFDVYTTHEPCSMCSMALIHSRIKRLIFIKPMKKTGCLKPDSGDGYCMQDNKNLNSKYEVFQWIGGEFQDIPTVSDKICC</sequence>
<accession>G8BUX5</accession>
<dbReference type="OrthoDB" id="3180714at2759"/>
<dbReference type="GeneID" id="11535428"/>
<dbReference type="GO" id="GO:0002100">
    <property type="term" value="P:tRNA wobble adenosine to inosine editing"/>
    <property type="evidence" value="ECO:0007669"/>
    <property type="project" value="EnsemblFungi"/>
</dbReference>
<dbReference type="eggNOG" id="KOG2771">
    <property type="taxonomic scope" value="Eukaryota"/>
</dbReference>
<dbReference type="GO" id="GO:0005777">
    <property type="term" value="C:peroxisome"/>
    <property type="evidence" value="ECO:0007669"/>
    <property type="project" value="EnsemblFungi"/>
</dbReference>
<keyword evidence="1" id="KW-0819">tRNA processing</keyword>
<dbReference type="KEGG" id="tpf:TPHA_0F00710"/>
<organism evidence="4 5">
    <name type="scientific">Tetrapisispora phaffii (strain ATCC 24235 / CBS 4417 / NBRC 1672 / NRRL Y-8282 / UCD 70-5)</name>
    <name type="common">Yeast</name>
    <name type="synonym">Fabospora phaffii</name>
    <dbReference type="NCBI Taxonomy" id="1071381"/>
    <lineage>
        <taxon>Eukaryota</taxon>
        <taxon>Fungi</taxon>
        <taxon>Dikarya</taxon>
        <taxon>Ascomycota</taxon>
        <taxon>Saccharomycotina</taxon>
        <taxon>Saccharomycetes</taxon>
        <taxon>Saccharomycetales</taxon>
        <taxon>Saccharomycetaceae</taxon>
        <taxon>Tetrapisispora</taxon>
    </lineage>
</organism>
<dbReference type="GO" id="GO:0052717">
    <property type="term" value="F:tRNA-specific adenosine-34 deaminase activity"/>
    <property type="evidence" value="ECO:0007669"/>
    <property type="project" value="TreeGrafter"/>
</dbReference>
<name>G8BUX5_TETPH</name>
<evidence type="ECO:0000259" key="3">
    <source>
        <dbReference type="PROSITE" id="PS51747"/>
    </source>
</evidence>
<dbReference type="GO" id="GO:0005634">
    <property type="term" value="C:nucleus"/>
    <property type="evidence" value="ECO:0007669"/>
    <property type="project" value="TreeGrafter"/>
</dbReference>
<dbReference type="AlphaFoldDB" id="G8BUX5"/>
<evidence type="ECO:0000256" key="2">
    <source>
        <dbReference type="ARBA" id="ARBA00038160"/>
    </source>
</evidence>
<protein>
    <recommendedName>
        <fullName evidence="3">CMP/dCMP-type deaminase domain-containing protein</fullName>
    </recommendedName>
</protein>
<dbReference type="PANTHER" id="PTHR11079:SF156">
    <property type="entry name" value="INACTIVE TRNA-SPECIFIC ADENOSINE DEAMINASE-LIKE PROTEIN 3-RELATED"/>
    <property type="match status" value="1"/>
</dbReference>
<dbReference type="RefSeq" id="XP_003685991.1">
    <property type="nucleotide sequence ID" value="XM_003685943.1"/>
</dbReference>
<dbReference type="PANTHER" id="PTHR11079">
    <property type="entry name" value="CYTOSINE DEAMINASE FAMILY MEMBER"/>
    <property type="match status" value="1"/>
</dbReference>
<dbReference type="Pfam" id="PF00383">
    <property type="entry name" value="dCMP_cyt_deam_1"/>
    <property type="match status" value="1"/>
</dbReference>
<dbReference type="EMBL" id="HE612861">
    <property type="protein sequence ID" value="CCE63557.1"/>
    <property type="molecule type" value="Genomic_DNA"/>
</dbReference>
<evidence type="ECO:0000256" key="1">
    <source>
        <dbReference type="ARBA" id="ARBA00022694"/>
    </source>
</evidence>
<gene>
    <name evidence="4" type="primary">TPHA0F00710</name>
    <name evidence="4" type="ordered locus">TPHA_0F00710</name>
</gene>
<dbReference type="HOGENOM" id="CLU_013817_2_0_1"/>
<feature type="domain" description="CMP/dCMP-type deaminase" evidence="3">
    <location>
        <begin position="194"/>
        <end position="322"/>
    </location>
</feature>
<dbReference type="InterPro" id="IPR002125">
    <property type="entry name" value="CMP_dCMP_dom"/>
</dbReference>